<evidence type="ECO:0000313" key="2">
    <source>
        <dbReference type="Proteomes" id="UP001302072"/>
    </source>
</evidence>
<evidence type="ECO:0000313" key="1">
    <source>
        <dbReference type="EMBL" id="WNH53398.1"/>
    </source>
</evidence>
<dbReference type="EMBL" id="CP115541">
    <property type="protein sequence ID" value="WNH53398.1"/>
    <property type="molecule type" value="Genomic_DNA"/>
</dbReference>
<accession>A0ABY9YR38</accession>
<sequence>MSPGRSAKARREALLRPAERGQGKLRFAPRGLRYLQRWSEGFAGRFPSAEEIAEHPRYWNNKIPVESRLVEAPTTNPQLQRECAQYLINACAHLIAAKPAELAHVRVTCLITLPHMFGSEICLYLDEDYYRGHTVPGPYDHGRLRSLQPRSLAREWNLTLPPGVGEWGVAAEYPAVEGYDEWYSDLWYFGEVGA</sequence>
<proteinExistence type="predicted"/>
<organism evidence="1 2">
    <name type="scientific">Stenotrophomonas oahuensis</name>
    <dbReference type="NCBI Taxonomy" id="3003271"/>
    <lineage>
        <taxon>Bacteria</taxon>
        <taxon>Pseudomonadati</taxon>
        <taxon>Pseudomonadota</taxon>
        <taxon>Gammaproteobacteria</taxon>
        <taxon>Lysobacterales</taxon>
        <taxon>Lysobacteraceae</taxon>
        <taxon>Stenotrophomonas</taxon>
    </lineage>
</organism>
<dbReference type="Proteomes" id="UP001302072">
    <property type="component" value="Chromosome"/>
</dbReference>
<protein>
    <submittedName>
        <fullName evidence="1">DUF3916 domain-containing protein</fullName>
    </submittedName>
</protein>
<dbReference type="InterPro" id="IPR025075">
    <property type="entry name" value="DUF3916"/>
</dbReference>
<reference evidence="1 2" key="1">
    <citation type="submission" date="2022-12" db="EMBL/GenBank/DDBJ databases">
        <title>Two new species, Stenotrophomonas aracearum and Stenotrophomonas oahuensis, isolated from Anthurium (Araceae family) in Hawaii.</title>
        <authorList>
            <person name="Chunag S.C."/>
            <person name="Dobhal S."/>
            <person name="Alvarez A."/>
            <person name="Arif M."/>
        </authorList>
    </citation>
    <scope>NUCLEOTIDE SEQUENCE [LARGE SCALE GENOMIC DNA]</scope>
    <source>
        <strain evidence="1 2">A5586</strain>
    </source>
</reference>
<dbReference type="Pfam" id="PF13079">
    <property type="entry name" value="DUF3916"/>
    <property type="match status" value="1"/>
</dbReference>
<name>A0ABY9YR38_9GAMM</name>
<dbReference type="RefSeq" id="WP_311192547.1">
    <property type="nucleotide sequence ID" value="NZ_CP115541.1"/>
</dbReference>
<keyword evidence="2" id="KW-1185">Reference proteome</keyword>
<gene>
    <name evidence="1" type="ORF">PDM29_03735</name>
</gene>